<dbReference type="InterPro" id="IPR020845">
    <property type="entry name" value="AMP-binding_CS"/>
</dbReference>
<dbReference type="eggNOG" id="KOG1177">
    <property type="taxonomic scope" value="Eukaryota"/>
</dbReference>
<dbReference type="Gene3D" id="3.30.300.30">
    <property type="match status" value="1"/>
</dbReference>
<keyword evidence="2" id="KW-0436">Ligase</keyword>
<dbReference type="PANTHER" id="PTHR43201:SF5">
    <property type="entry name" value="MEDIUM-CHAIN ACYL-COA LIGASE ACSF2, MITOCHONDRIAL"/>
    <property type="match status" value="1"/>
</dbReference>
<dbReference type="GO" id="GO:0006631">
    <property type="term" value="P:fatty acid metabolic process"/>
    <property type="evidence" value="ECO:0000318"/>
    <property type="project" value="GO_Central"/>
</dbReference>
<dbReference type="Pfam" id="PF00501">
    <property type="entry name" value="AMP-binding"/>
    <property type="match status" value="1"/>
</dbReference>
<sequence>MACLNLVNTATFGRFFTLRLFNRPFAHRHIKSLQYGLLGSCRTLCVSSTGVEKLTQSYSHGLASHPLIGDTVGQRLDKVAERFPNREAYVCYEDKERATFAELREEADQLAASLLSLGIKRGDRVGIWGPNMREWVISQFGTARIGVILVNVNPAYQAPEAEYALKKVGCKGLIMADTHKTQDYYNMMTHIAHELSDSSPGELYSNRVPDLRVLVVTTKDKNKKYGGAFTFDEFMKIGGEHERQQIRNMQMALQSDDPINIQFTSGTTGNPKGVTLTHHGILNNAASVGDILNYAEYTRVCIPVPLYHCFGMVLGSFACVTHGITAVYPSRGFDAGLALDAVQNEKCNSLYGTPTMFIDMLNHPKFEQYDVTSLRTGIMAGAPCPVEVMKKIITTFHMPEMTIAYGLTETSPVTNQTRRDVPVDLRVSTVGTMAPNVEAKIIDSEHGNVVPINTPGEICFRGYNVMQGYWDDYEKTDAAIDSNGWFHSGATPKAPVHPIHLRVSVAQVFLMKEGNKGRERFCDTLLLWTPMIPSLFIPKDVIIRGGENIYPTEVEQFLYKHPKIQDVQIIGIPDERLGEEVCACIRLHPGESSSPEEIKEFCKGQIAHFKIPKYIKFTEEYPLTISGKRSYVKYFIHTVVRSCVSEVIPQILYSHRGAQVRDAGTDDSRARPMTMDRQSDKIDILYAITPFNSRLRLVFTRQKA</sequence>
<feature type="domain" description="AMP-binding enzyme C-terminal" evidence="9">
    <location>
        <begin position="553"/>
        <end position="628"/>
    </location>
</feature>
<evidence type="ECO:0000313" key="11">
    <source>
        <dbReference type="Proteomes" id="UP000001593"/>
    </source>
</evidence>
<dbReference type="OMA" id="ICCRGYN"/>
<dbReference type="HOGENOM" id="CLU_000022_59_7_1"/>
<dbReference type="EC" id="6.2.1.2" evidence="4"/>
<dbReference type="Proteomes" id="UP000001593">
    <property type="component" value="Unassembled WGS sequence"/>
</dbReference>
<protein>
    <recommendedName>
        <fullName evidence="5">Medium-chain acyl-CoA ligase ACSF2, mitochondrial</fullName>
        <ecNumber evidence="4">6.2.1.2</ecNumber>
    </recommendedName>
</protein>
<dbReference type="AlphaFoldDB" id="A7RFX5"/>
<evidence type="ECO:0000256" key="2">
    <source>
        <dbReference type="ARBA" id="ARBA00022598"/>
    </source>
</evidence>
<evidence type="ECO:0000259" key="8">
    <source>
        <dbReference type="Pfam" id="PF00501"/>
    </source>
</evidence>
<dbReference type="Gene3D" id="2.30.38.10">
    <property type="entry name" value="Luciferase, Domain 3"/>
    <property type="match status" value="1"/>
</dbReference>
<gene>
    <name evidence="10" type="ORF">NEMVEDRAFT_v1g237955</name>
</gene>
<comment type="function">
    <text evidence="3">Acyl-CoA synthases catalyze the initial reaction in fatty acid metabolism, by forming a thioester with CoA. Has some preference toward medium-chain substrates. Plays a role in adipocyte differentiation.</text>
</comment>
<dbReference type="STRING" id="45351.A7RFX5"/>
<dbReference type="FunFam" id="3.40.50.12780:FF:000003">
    <property type="entry name" value="Long-chain-fatty-acid--CoA ligase FadD"/>
    <property type="match status" value="1"/>
</dbReference>
<accession>A7RFX5</accession>
<dbReference type="PROSITE" id="PS00455">
    <property type="entry name" value="AMP_BINDING"/>
    <property type="match status" value="1"/>
</dbReference>
<reference evidence="10 11" key="1">
    <citation type="journal article" date="2007" name="Science">
        <title>Sea anemone genome reveals ancestral eumetazoan gene repertoire and genomic organization.</title>
        <authorList>
            <person name="Putnam N.H."/>
            <person name="Srivastava M."/>
            <person name="Hellsten U."/>
            <person name="Dirks B."/>
            <person name="Chapman J."/>
            <person name="Salamov A."/>
            <person name="Terry A."/>
            <person name="Shapiro H."/>
            <person name="Lindquist E."/>
            <person name="Kapitonov V.V."/>
            <person name="Jurka J."/>
            <person name="Genikhovich G."/>
            <person name="Grigoriev I.V."/>
            <person name="Lucas S.M."/>
            <person name="Steele R.E."/>
            <person name="Finnerty J.R."/>
            <person name="Technau U."/>
            <person name="Martindale M.Q."/>
            <person name="Rokhsar D.S."/>
        </authorList>
    </citation>
    <scope>NUCLEOTIDE SEQUENCE [LARGE SCALE GENOMIC DNA]</scope>
    <source>
        <strain evidence="11">CH2 X CH6</strain>
    </source>
</reference>
<comment type="catalytic activity">
    <reaction evidence="7">
        <text>a medium-chain fatty acid + ATP + CoA = a medium-chain fatty acyl-CoA + AMP + diphosphate</text>
        <dbReference type="Rhea" id="RHEA:48340"/>
        <dbReference type="ChEBI" id="CHEBI:30616"/>
        <dbReference type="ChEBI" id="CHEBI:33019"/>
        <dbReference type="ChEBI" id="CHEBI:57287"/>
        <dbReference type="ChEBI" id="CHEBI:59558"/>
        <dbReference type="ChEBI" id="CHEBI:90546"/>
        <dbReference type="ChEBI" id="CHEBI:456215"/>
        <dbReference type="EC" id="6.2.1.2"/>
    </reaction>
</comment>
<evidence type="ECO:0000256" key="7">
    <source>
        <dbReference type="ARBA" id="ARBA00048277"/>
    </source>
</evidence>
<dbReference type="FunFam" id="3.30.300.30:FF:000008">
    <property type="entry name" value="2,3-dihydroxybenzoate-AMP ligase"/>
    <property type="match status" value="1"/>
</dbReference>
<dbReference type="InParanoid" id="A7RFX5"/>
<dbReference type="Gene3D" id="3.40.50.980">
    <property type="match status" value="2"/>
</dbReference>
<dbReference type="InterPro" id="IPR045851">
    <property type="entry name" value="AMP-bd_C_sf"/>
</dbReference>
<dbReference type="InterPro" id="IPR000873">
    <property type="entry name" value="AMP-dep_synth/lig_dom"/>
</dbReference>
<dbReference type="PANTHER" id="PTHR43201">
    <property type="entry name" value="ACYL-COA SYNTHETASE"/>
    <property type="match status" value="1"/>
</dbReference>
<comment type="similarity">
    <text evidence="1">Belongs to the ATP-dependent AMP-binding enzyme family.</text>
</comment>
<organism evidence="10 11">
    <name type="scientific">Nematostella vectensis</name>
    <name type="common">Starlet sea anemone</name>
    <dbReference type="NCBI Taxonomy" id="45351"/>
    <lineage>
        <taxon>Eukaryota</taxon>
        <taxon>Metazoa</taxon>
        <taxon>Cnidaria</taxon>
        <taxon>Anthozoa</taxon>
        <taxon>Hexacorallia</taxon>
        <taxon>Actiniaria</taxon>
        <taxon>Edwardsiidae</taxon>
        <taxon>Nematostella</taxon>
    </lineage>
</organism>
<dbReference type="EMBL" id="DS469508">
    <property type="protein sequence ID" value="EDO49677.1"/>
    <property type="molecule type" value="Genomic_DNA"/>
</dbReference>
<comment type="catalytic activity">
    <reaction evidence="6">
        <text>octanoate + ATP + CoA = octanoyl-CoA + AMP + diphosphate</text>
        <dbReference type="Rhea" id="RHEA:33631"/>
        <dbReference type="ChEBI" id="CHEBI:25646"/>
        <dbReference type="ChEBI" id="CHEBI:30616"/>
        <dbReference type="ChEBI" id="CHEBI:33019"/>
        <dbReference type="ChEBI" id="CHEBI:57287"/>
        <dbReference type="ChEBI" id="CHEBI:57386"/>
        <dbReference type="ChEBI" id="CHEBI:456215"/>
    </reaction>
</comment>
<dbReference type="InterPro" id="IPR025110">
    <property type="entry name" value="AMP-bd_C"/>
</dbReference>
<evidence type="ECO:0000256" key="3">
    <source>
        <dbReference type="ARBA" id="ARBA00037247"/>
    </source>
</evidence>
<dbReference type="Pfam" id="PF13193">
    <property type="entry name" value="AMP-binding_C"/>
    <property type="match status" value="1"/>
</dbReference>
<feature type="domain" description="AMP-dependent synthetase/ligase" evidence="8">
    <location>
        <begin position="77"/>
        <end position="470"/>
    </location>
</feature>
<evidence type="ECO:0000256" key="4">
    <source>
        <dbReference type="ARBA" id="ARBA00039009"/>
    </source>
</evidence>
<dbReference type="PhylomeDB" id="A7RFX5"/>
<evidence type="ECO:0000313" key="10">
    <source>
        <dbReference type="EMBL" id="EDO49677.1"/>
    </source>
</evidence>
<evidence type="ECO:0000256" key="6">
    <source>
        <dbReference type="ARBA" id="ARBA00047319"/>
    </source>
</evidence>
<dbReference type="GO" id="GO:0031956">
    <property type="term" value="F:medium-chain fatty acid-CoA ligase activity"/>
    <property type="evidence" value="ECO:0000318"/>
    <property type="project" value="GO_Central"/>
</dbReference>
<keyword evidence="11" id="KW-1185">Reference proteome</keyword>
<evidence type="ECO:0000256" key="5">
    <source>
        <dbReference type="ARBA" id="ARBA00039638"/>
    </source>
</evidence>
<evidence type="ECO:0000256" key="1">
    <source>
        <dbReference type="ARBA" id="ARBA00006432"/>
    </source>
</evidence>
<evidence type="ECO:0000259" key="9">
    <source>
        <dbReference type="Pfam" id="PF13193"/>
    </source>
</evidence>
<dbReference type="SUPFAM" id="SSF56801">
    <property type="entry name" value="Acetyl-CoA synthetase-like"/>
    <property type="match status" value="2"/>
</dbReference>
<proteinExistence type="inferred from homology"/>
<name>A7RFX5_NEMVE</name>